<reference evidence="10" key="2">
    <citation type="submission" date="2023-05" db="EMBL/GenBank/DDBJ databases">
        <authorList>
            <consortium name="Lawrence Berkeley National Laboratory"/>
            <person name="Steindorff A."/>
            <person name="Hensen N."/>
            <person name="Bonometti L."/>
            <person name="Westerberg I."/>
            <person name="Brannstrom I.O."/>
            <person name="Guillou S."/>
            <person name="Cros-Aarteil S."/>
            <person name="Calhoun S."/>
            <person name="Haridas S."/>
            <person name="Kuo A."/>
            <person name="Mondo S."/>
            <person name="Pangilinan J."/>
            <person name="Riley R."/>
            <person name="Labutti K."/>
            <person name="Andreopoulos B."/>
            <person name="Lipzen A."/>
            <person name="Chen C."/>
            <person name="Yanf M."/>
            <person name="Daum C."/>
            <person name="Ng V."/>
            <person name="Clum A."/>
            <person name="Ohm R."/>
            <person name="Martin F."/>
            <person name="Silar P."/>
            <person name="Natvig D."/>
            <person name="Lalanne C."/>
            <person name="Gautier V."/>
            <person name="Ament-Velasquez S.L."/>
            <person name="Kruys A."/>
            <person name="Hutchinson M.I."/>
            <person name="Powell A.J."/>
            <person name="Barry K."/>
            <person name="Miller A.N."/>
            <person name="Grigoriev I.V."/>
            <person name="Debuchy R."/>
            <person name="Gladieux P."/>
            <person name="Thoren M.H."/>
            <person name="Johannesson H."/>
        </authorList>
    </citation>
    <scope>NUCLEOTIDE SEQUENCE</scope>
    <source>
        <strain evidence="10">CBS 990.96</strain>
    </source>
</reference>
<keyword evidence="7 9" id="KW-0503">Monooxygenase</keyword>
<dbReference type="PANTHER" id="PTHR46206:SF2">
    <property type="entry name" value="CYTOCHROME P450 MONOOXYGENASE AUSG-RELATED"/>
    <property type="match status" value="1"/>
</dbReference>
<evidence type="ECO:0000256" key="6">
    <source>
        <dbReference type="ARBA" id="ARBA00023004"/>
    </source>
</evidence>
<dbReference type="GO" id="GO:0005506">
    <property type="term" value="F:iron ion binding"/>
    <property type="evidence" value="ECO:0007669"/>
    <property type="project" value="InterPro"/>
</dbReference>
<dbReference type="GO" id="GO:0016705">
    <property type="term" value="F:oxidoreductase activity, acting on paired donors, with incorporation or reduction of molecular oxygen"/>
    <property type="evidence" value="ECO:0007669"/>
    <property type="project" value="InterPro"/>
</dbReference>
<evidence type="ECO:0000256" key="5">
    <source>
        <dbReference type="ARBA" id="ARBA00023002"/>
    </source>
</evidence>
<keyword evidence="5 9" id="KW-0560">Oxidoreductase</keyword>
<dbReference type="AlphaFoldDB" id="A0AAN7BH12"/>
<organism evidence="10 11">
    <name type="scientific">Podospora fimiseda</name>
    <dbReference type="NCBI Taxonomy" id="252190"/>
    <lineage>
        <taxon>Eukaryota</taxon>
        <taxon>Fungi</taxon>
        <taxon>Dikarya</taxon>
        <taxon>Ascomycota</taxon>
        <taxon>Pezizomycotina</taxon>
        <taxon>Sordariomycetes</taxon>
        <taxon>Sordariomycetidae</taxon>
        <taxon>Sordariales</taxon>
        <taxon>Podosporaceae</taxon>
        <taxon>Podospora</taxon>
    </lineage>
</organism>
<proteinExistence type="inferred from homology"/>
<reference evidence="10" key="1">
    <citation type="journal article" date="2023" name="Mol. Phylogenet. Evol.">
        <title>Genome-scale phylogeny and comparative genomics of the fungal order Sordariales.</title>
        <authorList>
            <person name="Hensen N."/>
            <person name="Bonometti L."/>
            <person name="Westerberg I."/>
            <person name="Brannstrom I.O."/>
            <person name="Guillou S."/>
            <person name="Cros-Aarteil S."/>
            <person name="Calhoun S."/>
            <person name="Haridas S."/>
            <person name="Kuo A."/>
            <person name="Mondo S."/>
            <person name="Pangilinan J."/>
            <person name="Riley R."/>
            <person name="LaButti K."/>
            <person name="Andreopoulos B."/>
            <person name="Lipzen A."/>
            <person name="Chen C."/>
            <person name="Yan M."/>
            <person name="Daum C."/>
            <person name="Ng V."/>
            <person name="Clum A."/>
            <person name="Steindorff A."/>
            <person name="Ohm R.A."/>
            <person name="Martin F."/>
            <person name="Silar P."/>
            <person name="Natvig D.O."/>
            <person name="Lalanne C."/>
            <person name="Gautier V."/>
            <person name="Ament-Velasquez S.L."/>
            <person name="Kruys A."/>
            <person name="Hutchinson M.I."/>
            <person name="Powell A.J."/>
            <person name="Barry K."/>
            <person name="Miller A.N."/>
            <person name="Grigoriev I.V."/>
            <person name="Debuchy R."/>
            <person name="Gladieux P."/>
            <person name="Hiltunen Thoren M."/>
            <person name="Johannesson H."/>
        </authorList>
    </citation>
    <scope>NUCLEOTIDE SEQUENCE</scope>
    <source>
        <strain evidence="10">CBS 990.96</strain>
    </source>
</reference>
<comment type="similarity">
    <text evidence="2 9">Belongs to the cytochrome P450 family.</text>
</comment>
<dbReference type="SUPFAM" id="SSF48264">
    <property type="entry name" value="Cytochrome P450"/>
    <property type="match status" value="1"/>
</dbReference>
<keyword evidence="11" id="KW-1185">Reference proteome</keyword>
<keyword evidence="4 8" id="KW-0479">Metal-binding</keyword>
<evidence type="ECO:0000256" key="7">
    <source>
        <dbReference type="ARBA" id="ARBA00023033"/>
    </source>
</evidence>
<dbReference type="EMBL" id="MU865438">
    <property type="protein sequence ID" value="KAK4223147.1"/>
    <property type="molecule type" value="Genomic_DNA"/>
</dbReference>
<dbReference type="PRINTS" id="PR00465">
    <property type="entry name" value="EP450IV"/>
</dbReference>
<dbReference type="InterPro" id="IPR036396">
    <property type="entry name" value="Cyt_P450_sf"/>
</dbReference>
<dbReference type="InterPro" id="IPR017972">
    <property type="entry name" value="Cyt_P450_CS"/>
</dbReference>
<dbReference type="CDD" id="cd11041">
    <property type="entry name" value="CYP503A1-like"/>
    <property type="match status" value="1"/>
</dbReference>
<dbReference type="Proteomes" id="UP001301958">
    <property type="component" value="Unassembled WGS sequence"/>
</dbReference>
<dbReference type="GO" id="GO:0004497">
    <property type="term" value="F:monooxygenase activity"/>
    <property type="evidence" value="ECO:0007669"/>
    <property type="project" value="UniProtKB-KW"/>
</dbReference>
<protein>
    <submittedName>
        <fullName evidence="10">Cytochrome P450</fullName>
    </submittedName>
</protein>
<dbReference type="Gene3D" id="1.10.630.10">
    <property type="entry name" value="Cytochrome P450"/>
    <property type="match status" value="1"/>
</dbReference>
<comment type="caution">
    <text evidence="10">The sequence shown here is derived from an EMBL/GenBank/DDBJ whole genome shotgun (WGS) entry which is preliminary data.</text>
</comment>
<dbReference type="Pfam" id="PF00067">
    <property type="entry name" value="p450"/>
    <property type="match status" value="1"/>
</dbReference>
<dbReference type="PRINTS" id="PR00385">
    <property type="entry name" value="P450"/>
</dbReference>
<evidence type="ECO:0000256" key="9">
    <source>
        <dbReference type="RuleBase" id="RU000461"/>
    </source>
</evidence>
<dbReference type="InterPro" id="IPR001128">
    <property type="entry name" value="Cyt_P450"/>
</dbReference>
<feature type="binding site" description="axial binding residue" evidence="8">
    <location>
        <position position="466"/>
    </location>
    <ligand>
        <name>heme</name>
        <dbReference type="ChEBI" id="CHEBI:30413"/>
    </ligand>
    <ligandPart>
        <name>Fe</name>
        <dbReference type="ChEBI" id="CHEBI:18248"/>
    </ligandPart>
</feature>
<evidence type="ECO:0000256" key="3">
    <source>
        <dbReference type="ARBA" id="ARBA00022617"/>
    </source>
</evidence>
<gene>
    <name evidence="10" type="ORF">QBC38DRAFT_400231</name>
</gene>
<dbReference type="InterPro" id="IPR002403">
    <property type="entry name" value="Cyt_P450_E_grp-IV"/>
</dbReference>
<evidence type="ECO:0000313" key="11">
    <source>
        <dbReference type="Proteomes" id="UP001301958"/>
    </source>
</evidence>
<evidence type="ECO:0000313" key="10">
    <source>
        <dbReference type="EMBL" id="KAK4223147.1"/>
    </source>
</evidence>
<dbReference type="PANTHER" id="PTHR46206">
    <property type="entry name" value="CYTOCHROME P450"/>
    <property type="match status" value="1"/>
</dbReference>
<evidence type="ECO:0000256" key="8">
    <source>
        <dbReference type="PIRSR" id="PIRSR602403-1"/>
    </source>
</evidence>
<dbReference type="GO" id="GO:0020037">
    <property type="term" value="F:heme binding"/>
    <property type="evidence" value="ECO:0007669"/>
    <property type="project" value="InterPro"/>
</dbReference>
<evidence type="ECO:0000256" key="4">
    <source>
        <dbReference type="ARBA" id="ARBA00022723"/>
    </source>
</evidence>
<evidence type="ECO:0000256" key="1">
    <source>
        <dbReference type="ARBA" id="ARBA00001971"/>
    </source>
</evidence>
<dbReference type="PROSITE" id="PS00086">
    <property type="entry name" value="CYTOCHROME_P450"/>
    <property type="match status" value="1"/>
</dbReference>
<comment type="cofactor">
    <cofactor evidence="1 8">
        <name>heme</name>
        <dbReference type="ChEBI" id="CHEBI:30413"/>
    </cofactor>
</comment>
<keyword evidence="6 8" id="KW-0408">Iron</keyword>
<keyword evidence="3 8" id="KW-0349">Heme</keyword>
<sequence length="530" mass="60472">MSQQSSLPSSAPWADLSHRLGTLEIPYSATKPLPYIITAILFISLLYSVQNPRRHDSLPHLNPRRLFEFTNSRAKAYFAANSRELVRGWFEKNPGKPVRVIADVGETILLPARLANEMKNDERLSFPKFVYNTFHAQLPGFDGFRESTSDSRIVGAVLLNDLTKHLNKVTEPISEETGLALEELLGGTKEWETVSPRQLVLALISRISSRVFLGEELCRDKKWLDVTCNYAVDTMKAAEELRLWPAPLRRFVHWFLPSCQRSRMHAKETRRIIEPILQKRREMKARGEDVGYDDALEWIEREANGRPYDPAAAQLIISALAIHTTSDLLMQVLCDLVQHPEMMEPLRDEMVAALRDGGWKKTSLYNMKLLDSVIKESQRMKPLGLVSMRRVALEDVTLSDGTFIPKDTTIGVSAQRMWDSSVYPNAEKWDGYRFLKLRQIPGNKNAAQLVTTSPDHLGFGHGKHSCPGRFFAANEVKIALVHLLLKYDWRLPEEEAVVPETHSFGFRMWVNPAVKMEFRRREEGDLLNGI</sequence>
<name>A0AAN7BH12_9PEZI</name>
<evidence type="ECO:0000256" key="2">
    <source>
        <dbReference type="ARBA" id="ARBA00010617"/>
    </source>
</evidence>
<accession>A0AAN7BH12</accession>